<evidence type="ECO:0000313" key="3">
    <source>
        <dbReference type="Proteomes" id="UP000582643"/>
    </source>
</evidence>
<dbReference type="Pfam" id="PF08007">
    <property type="entry name" value="JmjC_2"/>
    <property type="match status" value="1"/>
</dbReference>
<dbReference type="RefSeq" id="WP_116162527.1">
    <property type="nucleotide sequence ID" value="NZ_JACHJY010000003.1"/>
</dbReference>
<accession>A0A7W7TZ86</accession>
<dbReference type="Gene3D" id="2.60.120.650">
    <property type="entry name" value="Cupin"/>
    <property type="match status" value="1"/>
</dbReference>
<feature type="domain" description="JmjC" evidence="1">
    <location>
        <begin position="58"/>
        <end position="214"/>
    </location>
</feature>
<comment type="caution">
    <text evidence="2">The sequence shown here is derived from an EMBL/GenBank/DDBJ whole genome shotgun (WGS) entry which is preliminary data.</text>
</comment>
<sequence length="282" mass="31057">MDIQEYTRDTFDTKVFFTEYWRKKPLYVRGAAADFLGATWSVADFDAALACARAGGHNVLEREGEVTFIEDVSRFHEGLAAKTARFGALFGTPGTWFDTVRTHTPSGIGSHFDHSDNFVLQQQGTKEWRLASPGHIDRQDIARRMMEVPGVGAHPLPPEPEHQVCFTLEPGDLLYIPLMWLHSGVSHADSLSLSLVCPAVSLQTAVVPFLTQVLKHRMTGHQPIPAFHAGLSSEQREAVAAGLHKATRALIERMSDEAVLEAVTALQREHLTAADHQQAGGE</sequence>
<dbReference type="EC" id="1.14.11.47" evidence="2"/>
<dbReference type="PANTHER" id="PTHR12461">
    <property type="entry name" value="HYPOXIA-INDUCIBLE FACTOR 1 ALPHA INHIBITOR-RELATED"/>
    <property type="match status" value="1"/>
</dbReference>
<name>A0A7W7TZ86_9ACTN</name>
<dbReference type="SUPFAM" id="SSF51197">
    <property type="entry name" value="Clavaminate synthase-like"/>
    <property type="match status" value="1"/>
</dbReference>
<keyword evidence="2" id="KW-0689">Ribosomal protein</keyword>
<evidence type="ECO:0000313" key="2">
    <source>
        <dbReference type="EMBL" id="MBB4981701.1"/>
    </source>
</evidence>
<proteinExistence type="predicted"/>
<dbReference type="GO" id="GO:0016491">
    <property type="term" value="F:oxidoreductase activity"/>
    <property type="evidence" value="ECO:0007669"/>
    <property type="project" value="UniProtKB-KW"/>
</dbReference>
<dbReference type="PANTHER" id="PTHR12461:SF105">
    <property type="entry name" value="HYPOXIA-INDUCIBLE FACTOR 1-ALPHA INHIBITOR"/>
    <property type="match status" value="1"/>
</dbReference>
<protein>
    <submittedName>
        <fullName evidence="2">50S ribosomal protein L16 3-hydroxylase</fullName>
        <ecNumber evidence="2">1.14.11.47</ecNumber>
    </submittedName>
</protein>
<dbReference type="InterPro" id="IPR003347">
    <property type="entry name" value="JmjC_dom"/>
</dbReference>
<dbReference type="AlphaFoldDB" id="A0A7W7TZ86"/>
<gene>
    <name evidence="2" type="ORF">GGE06_002611</name>
</gene>
<dbReference type="GO" id="GO:0005840">
    <property type="term" value="C:ribosome"/>
    <property type="evidence" value="ECO:0007669"/>
    <property type="project" value="UniProtKB-KW"/>
</dbReference>
<dbReference type="EMBL" id="JACHJY010000003">
    <property type="protein sequence ID" value="MBB4981701.1"/>
    <property type="molecule type" value="Genomic_DNA"/>
</dbReference>
<reference evidence="2 3" key="1">
    <citation type="submission" date="2020-08" db="EMBL/GenBank/DDBJ databases">
        <title>Genomic Encyclopedia of Type Strains, Phase III (KMG-III): the genomes of soil and plant-associated and newly described type strains.</title>
        <authorList>
            <person name="Whitman W."/>
        </authorList>
    </citation>
    <scope>NUCLEOTIDE SEQUENCE [LARGE SCALE GENOMIC DNA]</scope>
    <source>
        <strain evidence="2 3">SFB5A</strain>
    </source>
</reference>
<keyword evidence="2" id="KW-0560">Oxidoreductase</keyword>
<keyword evidence="2" id="KW-0687">Ribonucleoprotein</keyword>
<keyword evidence="3" id="KW-1185">Reference proteome</keyword>
<dbReference type="Proteomes" id="UP000582643">
    <property type="component" value="Unassembled WGS sequence"/>
</dbReference>
<dbReference type="PROSITE" id="PS51184">
    <property type="entry name" value="JMJC"/>
    <property type="match status" value="1"/>
</dbReference>
<organism evidence="2 3">
    <name type="scientific">Streptomyces nymphaeiformis</name>
    <dbReference type="NCBI Taxonomy" id="2663842"/>
    <lineage>
        <taxon>Bacteria</taxon>
        <taxon>Bacillati</taxon>
        <taxon>Actinomycetota</taxon>
        <taxon>Actinomycetes</taxon>
        <taxon>Kitasatosporales</taxon>
        <taxon>Streptomycetaceae</taxon>
        <taxon>Streptomyces</taxon>
    </lineage>
</organism>
<evidence type="ECO:0000259" key="1">
    <source>
        <dbReference type="PROSITE" id="PS51184"/>
    </source>
</evidence>